<accession>A0AAE0YA58</accession>
<evidence type="ECO:0000313" key="2">
    <source>
        <dbReference type="Proteomes" id="UP001283361"/>
    </source>
</evidence>
<name>A0AAE0YA58_9GAST</name>
<dbReference type="AlphaFoldDB" id="A0AAE0YA58"/>
<keyword evidence="2" id="KW-1185">Reference proteome</keyword>
<reference evidence="1" key="1">
    <citation type="journal article" date="2023" name="G3 (Bethesda)">
        <title>A reference genome for the long-term kleptoplast-retaining sea slug Elysia crispata morphotype clarki.</title>
        <authorList>
            <person name="Eastman K.E."/>
            <person name="Pendleton A.L."/>
            <person name="Shaikh M.A."/>
            <person name="Suttiyut T."/>
            <person name="Ogas R."/>
            <person name="Tomko P."/>
            <person name="Gavelis G."/>
            <person name="Widhalm J.R."/>
            <person name="Wisecaver J.H."/>
        </authorList>
    </citation>
    <scope>NUCLEOTIDE SEQUENCE</scope>
    <source>
        <strain evidence="1">ECLA1</strain>
    </source>
</reference>
<dbReference type="EMBL" id="JAWDGP010006631">
    <property type="protein sequence ID" value="KAK3737675.1"/>
    <property type="molecule type" value="Genomic_DNA"/>
</dbReference>
<proteinExistence type="predicted"/>
<sequence length="122" mass="14016">MDGDFTYSYVTELHLMTSIRHPEPVRRNAKMVGDFTYSYVTELHLMASIRHPESLIWKSVLCVLRLQEFLPGNLEPNVGIMIDDGDAMPGPRRKYSLALPVSVLVNHCRKFQVNPLANLYLR</sequence>
<comment type="caution">
    <text evidence="1">The sequence shown here is derived from an EMBL/GenBank/DDBJ whole genome shotgun (WGS) entry which is preliminary data.</text>
</comment>
<protein>
    <submittedName>
        <fullName evidence="1">Uncharacterized protein</fullName>
    </submittedName>
</protein>
<organism evidence="1 2">
    <name type="scientific">Elysia crispata</name>
    <name type="common">lettuce slug</name>
    <dbReference type="NCBI Taxonomy" id="231223"/>
    <lineage>
        <taxon>Eukaryota</taxon>
        <taxon>Metazoa</taxon>
        <taxon>Spiralia</taxon>
        <taxon>Lophotrochozoa</taxon>
        <taxon>Mollusca</taxon>
        <taxon>Gastropoda</taxon>
        <taxon>Heterobranchia</taxon>
        <taxon>Euthyneura</taxon>
        <taxon>Panpulmonata</taxon>
        <taxon>Sacoglossa</taxon>
        <taxon>Placobranchoidea</taxon>
        <taxon>Plakobranchidae</taxon>
        <taxon>Elysia</taxon>
    </lineage>
</organism>
<gene>
    <name evidence="1" type="ORF">RRG08_066362</name>
</gene>
<evidence type="ECO:0000313" key="1">
    <source>
        <dbReference type="EMBL" id="KAK3737675.1"/>
    </source>
</evidence>
<dbReference type="Proteomes" id="UP001283361">
    <property type="component" value="Unassembled WGS sequence"/>
</dbReference>